<dbReference type="InterPro" id="IPR027417">
    <property type="entry name" value="P-loop_NTPase"/>
</dbReference>
<feature type="region of interest" description="Disordered" evidence="2">
    <location>
        <begin position="1505"/>
        <end position="1570"/>
    </location>
</feature>
<comment type="catalytic activity">
    <reaction evidence="1">
        <text>ATP + H2O = ADP + phosphate + H(+)</text>
        <dbReference type="Rhea" id="RHEA:13065"/>
        <dbReference type="ChEBI" id="CHEBI:15377"/>
        <dbReference type="ChEBI" id="CHEBI:15378"/>
        <dbReference type="ChEBI" id="CHEBI:30616"/>
        <dbReference type="ChEBI" id="CHEBI:43474"/>
        <dbReference type="ChEBI" id="CHEBI:456216"/>
        <dbReference type="EC" id="5.6.2.3"/>
    </reaction>
</comment>
<evidence type="ECO:0000256" key="1">
    <source>
        <dbReference type="RuleBase" id="RU363044"/>
    </source>
</evidence>
<keyword evidence="1" id="KW-0227">DNA damage</keyword>
<feature type="region of interest" description="Disordered" evidence="2">
    <location>
        <begin position="142"/>
        <end position="166"/>
    </location>
</feature>
<name>A0ABQ5AM44_9ASTR</name>
<dbReference type="SUPFAM" id="SSF50249">
    <property type="entry name" value="Nucleic acid-binding proteins"/>
    <property type="match status" value="2"/>
</dbReference>
<feature type="domain" description="DNA helicase Pif1-like 2B" evidence="5">
    <location>
        <begin position="1012"/>
        <end position="1058"/>
    </location>
</feature>
<feature type="compositionally biased region" description="Low complexity" evidence="2">
    <location>
        <begin position="156"/>
        <end position="166"/>
    </location>
</feature>
<keyword evidence="1 6" id="KW-0347">Helicase</keyword>
<feature type="region of interest" description="Disordered" evidence="2">
    <location>
        <begin position="1438"/>
        <end position="1487"/>
    </location>
</feature>
<protein>
    <recommendedName>
        <fullName evidence="1">ATP-dependent DNA helicase</fullName>
        <ecNumber evidence="1">5.6.2.3</ecNumber>
    </recommendedName>
</protein>
<dbReference type="InterPro" id="IPR010285">
    <property type="entry name" value="DNA_helicase_pif1-like_DEAD"/>
</dbReference>
<keyword evidence="1" id="KW-0378">Hydrolase</keyword>
<keyword evidence="1" id="KW-0547">Nucleotide-binding</keyword>
<dbReference type="Pfam" id="PF05970">
    <property type="entry name" value="PIF1"/>
    <property type="match status" value="1"/>
</dbReference>
<dbReference type="Gene3D" id="2.40.50.140">
    <property type="entry name" value="Nucleic acid-binding proteins"/>
    <property type="match status" value="2"/>
</dbReference>
<evidence type="ECO:0000259" key="4">
    <source>
        <dbReference type="Pfam" id="PF14214"/>
    </source>
</evidence>
<keyword evidence="1" id="KW-0233">DNA recombination</keyword>
<dbReference type="Pfam" id="PF14214">
    <property type="entry name" value="Helitron_like_N"/>
    <property type="match status" value="1"/>
</dbReference>
<evidence type="ECO:0000259" key="3">
    <source>
        <dbReference type="Pfam" id="PF05970"/>
    </source>
</evidence>
<feature type="domain" description="DNA helicase Pif1-like DEAD-box helicase" evidence="3">
    <location>
        <begin position="693"/>
        <end position="909"/>
    </location>
</feature>
<dbReference type="PANTHER" id="PTHR10492:SF96">
    <property type="entry name" value="ATP-DEPENDENT DNA HELICASE"/>
    <property type="match status" value="1"/>
</dbReference>
<dbReference type="SUPFAM" id="SSF52540">
    <property type="entry name" value="P-loop containing nucleoside triphosphate hydrolases"/>
    <property type="match status" value="2"/>
</dbReference>
<comment type="similarity">
    <text evidence="1">Belongs to the helicase family.</text>
</comment>
<feature type="compositionally biased region" description="Polar residues" evidence="2">
    <location>
        <begin position="1438"/>
        <end position="1462"/>
    </location>
</feature>
<keyword evidence="7" id="KW-1185">Reference proteome</keyword>
<evidence type="ECO:0000313" key="6">
    <source>
        <dbReference type="EMBL" id="GJT02293.1"/>
    </source>
</evidence>
<dbReference type="Pfam" id="PF21530">
    <property type="entry name" value="Pif1_2B_dom"/>
    <property type="match status" value="1"/>
</dbReference>
<feature type="compositionally biased region" description="Basic and acidic residues" evidence="2">
    <location>
        <begin position="1466"/>
        <end position="1475"/>
    </location>
</feature>
<feature type="compositionally biased region" description="Basic residues" evidence="2">
    <location>
        <begin position="144"/>
        <end position="155"/>
    </location>
</feature>
<dbReference type="EMBL" id="BQNB010012338">
    <property type="protein sequence ID" value="GJT02293.1"/>
    <property type="molecule type" value="Genomic_DNA"/>
</dbReference>
<evidence type="ECO:0000259" key="5">
    <source>
        <dbReference type="Pfam" id="PF21530"/>
    </source>
</evidence>
<evidence type="ECO:0000313" key="7">
    <source>
        <dbReference type="Proteomes" id="UP001151760"/>
    </source>
</evidence>
<dbReference type="GO" id="GO:0004386">
    <property type="term" value="F:helicase activity"/>
    <property type="evidence" value="ECO:0007669"/>
    <property type="project" value="UniProtKB-KW"/>
</dbReference>
<proteinExistence type="inferred from homology"/>
<dbReference type="Gene3D" id="3.40.50.300">
    <property type="entry name" value="P-loop containing nucleotide triphosphate hydrolases"/>
    <property type="match status" value="1"/>
</dbReference>
<dbReference type="InterPro" id="IPR049163">
    <property type="entry name" value="Pif1-like_2B_dom"/>
</dbReference>
<gene>
    <name evidence="6" type="ORF">Tco_0823462</name>
</gene>
<dbReference type="Proteomes" id="UP001151760">
    <property type="component" value="Unassembled WGS sequence"/>
</dbReference>
<sequence>MKTKRKLVPKSNPHTGDCNVVPLDVADRVLDVNSNVPAKRQRANGSGFISPLLIDVGPSGVQNVPPVGGPALRVSVIVKHYHTSVIPITVTRQSMEIDESSGDATHVVRVDNYSSRCPGSGMQSAIVPMFEQPELVTSIVTNRSRARRDRTRRHPTATSGSSSQQAAPLGPLLEYKDLGNCAHSCQYCGALFWFEERLKSTPRGDNSVLRRDIVEGLIDLLDTHNALVQLFRTAREKLQDTYVPNFKLRLYNVIGAREYELPTGDMLGAIVYEAGPENDIDYDIVLEERGPRYMYIHYLGALAICRVHENPLYFITFTCNVNWPEIANYMAQFPLLTTTNRADIVDRVFEMKIHQFVNYLRDAQPFGKVVADESIRPRRDEDIDMYVSAKLPAQHADLQGYRIVSELMMHRPCGLANPFTACTQNSKCKKDFPKEYCKQTYVEKSGFVHYKRRDTGVTTTRQNAGLYNRYVVPYNKQLLLAFYAHINVEYYGKYWRRRQLINKSSIRRLAYVHPAAGDLFYQRMLLCHQKGCTSFPGIRTVNEVVYPTCRDACEALGLLQDDQEWEITLQEAALTATPAELRTLLAHILAYSKVSNPKRLWERTWKSMSEDIPYVCSISFNLPNLHIEDSDLEDYMLYEFESCLNRCSKSVTNFGLHLPPEHLMSVLRNKLLMEEKSYDRRLLAIERDKLLPMLNEKQHEIFDLIVNACLNNEQQLVFVYGHGGTGKTFLWKTILHTLRSEQKIVLAVASSGIASLLLPAGRTAHSRFKIPLDLTDTSVCSIRKHTQLADLLKETCLIVWDESPMNDRRCFETLDRTLRDILDQPNHLFGGKTVMLGGDFRQTLPVKRGASRNEIIRYSIANSYLWPHFKIHYLTENMRLSNKNLSEVDKHRTAVFAQWLLDIGNGNIGIPDDSDQENTSWVDIPDEYCIPNDDNGLTNLINFIYDDDTLHHPSAQKLQEKAIICPKNDMTDVINNKILSLLTTTTRTYLSYDEAIPHGHDGGEVELLYPKEYLNSLSFTGLPPHKLTLKVGAPIMLLRNINITGGLCNGTRLIVSQLLPKVIEARIITGTKINQKVFIPRIPLTMKDPRTPFIFKRKQFPVKVCYAMTINKAQGQSLKKIGVHLPEPVFGHGQLLMATTSYPDTTAKNKGKMIVVQTEISDIASLKPTDSNKVIEVIVYRKWISKHVHSRQPIRFCCILLDRQGTPIQANMDAQDTNYFDHLLQLHSAYRITGFSCEQTGPWERTLENPTSLTFGKFITLQEIPNDNFPEHYFNFISYNELPTKLNVRNSVLTACGKQVIPGNPVPTCKNHGPQPTPTHSYCFKAIIGDGSGTIPITCFSNQANALVKDCNELLTELSTRNPYELPSILKDLEGTARIFQFHFEINSTSKRKDFVLDKVFEKTMLPLPAPPIQNATVEHITTEQPKPVALLETSSPALSTTGTNEFNLQKNITDPLQQSPTTRPPPEHSTKDQEENQPTDLPALVTKETTYNVNLRADMPKFDTQEAPTATPIEFQPSQSTPPQIENPIEADKEKPPTNTTRASARKSLFIDTPETHSPQAGKKSKRDK</sequence>
<keyword evidence="1" id="KW-0067">ATP-binding</keyword>
<evidence type="ECO:0000256" key="2">
    <source>
        <dbReference type="SAM" id="MobiDB-lite"/>
    </source>
</evidence>
<dbReference type="EC" id="5.6.2.3" evidence="1"/>
<dbReference type="InterPro" id="IPR025476">
    <property type="entry name" value="Helitron_helicase-like"/>
</dbReference>
<reference evidence="6" key="1">
    <citation type="journal article" date="2022" name="Int. J. Mol. Sci.">
        <title>Draft Genome of Tanacetum Coccineum: Genomic Comparison of Closely Related Tanacetum-Family Plants.</title>
        <authorList>
            <person name="Yamashiro T."/>
            <person name="Shiraishi A."/>
            <person name="Nakayama K."/>
            <person name="Satake H."/>
        </authorList>
    </citation>
    <scope>NUCLEOTIDE SEQUENCE</scope>
</reference>
<reference evidence="6" key="2">
    <citation type="submission" date="2022-01" db="EMBL/GenBank/DDBJ databases">
        <authorList>
            <person name="Yamashiro T."/>
            <person name="Shiraishi A."/>
            <person name="Satake H."/>
            <person name="Nakayama K."/>
        </authorList>
    </citation>
    <scope>NUCLEOTIDE SEQUENCE</scope>
</reference>
<organism evidence="6 7">
    <name type="scientific">Tanacetum coccineum</name>
    <dbReference type="NCBI Taxonomy" id="301880"/>
    <lineage>
        <taxon>Eukaryota</taxon>
        <taxon>Viridiplantae</taxon>
        <taxon>Streptophyta</taxon>
        <taxon>Embryophyta</taxon>
        <taxon>Tracheophyta</taxon>
        <taxon>Spermatophyta</taxon>
        <taxon>Magnoliopsida</taxon>
        <taxon>eudicotyledons</taxon>
        <taxon>Gunneridae</taxon>
        <taxon>Pentapetalae</taxon>
        <taxon>asterids</taxon>
        <taxon>campanulids</taxon>
        <taxon>Asterales</taxon>
        <taxon>Asteraceae</taxon>
        <taxon>Asteroideae</taxon>
        <taxon>Anthemideae</taxon>
        <taxon>Anthemidinae</taxon>
        <taxon>Tanacetum</taxon>
    </lineage>
</organism>
<feature type="domain" description="Helitron helicase-like" evidence="4">
    <location>
        <begin position="290"/>
        <end position="371"/>
    </location>
</feature>
<keyword evidence="1" id="KW-0234">DNA repair</keyword>
<dbReference type="PANTHER" id="PTHR10492">
    <property type="match status" value="1"/>
</dbReference>
<comment type="cofactor">
    <cofactor evidence="1">
        <name>Mg(2+)</name>
        <dbReference type="ChEBI" id="CHEBI:18420"/>
    </cofactor>
</comment>
<dbReference type="InterPro" id="IPR012340">
    <property type="entry name" value="NA-bd_OB-fold"/>
</dbReference>
<comment type="caution">
    <text evidence="6">The sequence shown here is derived from an EMBL/GenBank/DDBJ whole genome shotgun (WGS) entry which is preliminary data.</text>
</comment>
<accession>A0ABQ5AM44</accession>